<dbReference type="RefSeq" id="WP_267980563.1">
    <property type="nucleotide sequence ID" value="NZ_JAPQKF010000002.1"/>
</dbReference>
<evidence type="ECO:0000313" key="3">
    <source>
        <dbReference type="Proteomes" id="UP001168524"/>
    </source>
</evidence>
<keyword evidence="1" id="KW-0732">Signal</keyword>
<feature type="chain" id="PRO_5045054843" description="Lipoprotein" evidence="1">
    <location>
        <begin position="19"/>
        <end position="314"/>
    </location>
</feature>
<keyword evidence="3" id="KW-1185">Reference proteome</keyword>
<sequence length="314" mass="34714">MKSKILISILFSSLLLTACGGGSTDSNNNDSFQGTEKLDYTKKENIAFISEPVVNLSNEYDNPVINIGTVAHEIYSLIRNADPEKYTVSCQSGTTKINNDGSVSLNNCKNLIIHSTQRSILVFGEDETTILSGTIQSKTSTSSTFERTDLTLTNFNFDLADEIHTVNGNISTTSTSVSPDLNRVLFEANKFTYQFVDKTNKSNNQKYILNDYVLTSNYSDSTGNIENIAKGQLNGNNNGKIFSVNFNSKVPFYDQRSLEHLQPSNAIIEINDINNKQNSISITETVDGQALINAYADGHSVQGFPQTVNWIDFY</sequence>
<name>A0ABT7WNP5_9GAMM</name>
<protein>
    <recommendedName>
        <fullName evidence="4">Lipoprotein</fullName>
    </recommendedName>
</protein>
<dbReference type="PROSITE" id="PS51257">
    <property type="entry name" value="PROKAR_LIPOPROTEIN"/>
    <property type="match status" value="1"/>
</dbReference>
<evidence type="ECO:0008006" key="4">
    <source>
        <dbReference type="Google" id="ProtNLM"/>
    </source>
</evidence>
<accession>A0ABT7WNP5</accession>
<dbReference type="EMBL" id="JAUDZE010000002">
    <property type="protein sequence ID" value="MDN0014306.1"/>
    <property type="molecule type" value="Genomic_DNA"/>
</dbReference>
<organism evidence="2 3">
    <name type="scientific">Acinetobacter thutiue</name>
    <dbReference type="NCBI Taxonomy" id="2998078"/>
    <lineage>
        <taxon>Bacteria</taxon>
        <taxon>Pseudomonadati</taxon>
        <taxon>Pseudomonadota</taxon>
        <taxon>Gammaproteobacteria</taxon>
        <taxon>Moraxellales</taxon>
        <taxon>Moraxellaceae</taxon>
        <taxon>Acinetobacter</taxon>
    </lineage>
</organism>
<proteinExistence type="predicted"/>
<gene>
    <name evidence="2" type="ORF">QTA56_08645</name>
</gene>
<evidence type="ECO:0000256" key="1">
    <source>
        <dbReference type="SAM" id="SignalP"/>
    </source>
</evidence>
<reference evidence="2" key="1">
    <citation type="submission" date="2023-06" db="EMBL/GenBank/DDBJ databases">
        <title>Two novel species of Acinetobacter isolated from motorbike repairing workshop in Vietnam.</title>
        <authorList>
            <person name="Le N.T.T."/>
        </authorList>
    </citation>
    <scope>NUCLEOTIDE SEQUENCE</scope>
    <source>
        <strain evidence="2">VNH17</strain>
    </source>
</reference>
<feature type="signal peptide" evidence="1">
    <location>
        <begin position="1"/>
        <end position="18"/>
    </location>
</feature>
<evidence type="ECO:0000313" key="2">
    <source>
        <dbReference type="EMBL" id="MDN0014306.1"/>
    </source>
</evidence>
<comment type="caution">
    <text evidence="2">The sequence shown here is derived from an EMBL/GenBank/DDBJ whole genome shotgun (WGS) entry which is preliminary data.</text>
</comment>
<dbReference type="Proteomes" id="UP001168524">
    <property type="component" value="Unassembled WGS sequence"/>
</dbReference>